<feature type="region of interest" description="Disordered" evidence="1">
    <location>
        <begin position="334"/>
        <end position="415"/>
    </location>
</feature>
<evidence type="ECO:0000313" key="4">
    <source>
        <dbReference type="Proteomes" id="UP000002640"/>
    </source>
</evidence>
<feature type="compositionally biased region" description="Polar residues" evidence="1">
    <location>
        <begin position="160"/>
        <end position="169"/>
    </location>
</feature>
<dbReference type="Proteomes" id="UP000002640">
    <property type="component" value="Unassembled WGS sequence"/>
</dbReference>
<accession>G5A1K5</accession>
<organism evidence="3 4">
    <name type="scientific">Phytophthora sojae (strain P6497)</name>
    <name type="common">Soybean stem and root rot agent</name>
    <name type="synonym">Phytophthora megasperma f. sp. glycines</name>
    <dbReference type="NCBI Taxonomy" id="1094619"/>
    <lineage>
        <taxon>Eukaryota</taxon>
        <taxon>Sar</taxon>
        <taxon>Stramenopiles</taxon>
        <taxon>Oomycota</taxon>
        <taxon>Peronosporomycetes</taxon>
        <taxon>Peronosporales</taxon>
        <taxon>Peronosporaceae</taxon>
        <taxon>Phytophthora</taxon>
    </lineage>
</organism>
<dbReference type="RefSeq" id="XP_009533548.1">
    <property type="nucleotide sequence ID" value="XM_009535253.1"/>
</dbReference>
<proteinExistence type="predicted"/>
<feature type="compositionally biased region" description="Polar residues" evidence="1">
    <location>
        <begin position="131"/>
        <end position="142"/>
    </location>
</feature>
<evidence type="ECO:0008006" key="5">
    <source>
        <dbReference type="Google" id="ProtNLM"/>
    </source>
</evidence>
<sequence>MNHSRFFFVVAVFFFASLIRSCKGLNGVAEPAEIAIVEAKTSHRALTNYDKTHRRIRRLEKVPASEDDTVAADEEEQLLPVFSKLKSFFSKSPSSAISFEKNSAALKTLEQHPARGLANRTANEQPDDSDNACSGASTTNERTNGKRGVAQSYERPRWTATRQWTTAKATNREHTASESLDGCDEDGVVNGAQVVHGGHDTTAVATTNRSSATVDSMMTVHSGMATETHEEHSSTTLAPTASRRLMKKAAEPATRRSAPGSLDDSLWCEQYDTKCATTNNDDDYDTGDQHGRAERQCSGGAEDYGYGDYFRPDDGECSTSSGYTSPTCNCIPITTTYGGTRRPTRSNSASDAWEEGGDGAEDADGDDEDDDTCEDIGDSADAYEDGDDAADDGEALDEGRGHGEHDEGGDEDAPMGDMLQLSDNELMVAQKRSKFVKRLLTDGRYASMTVETKFVISSRPLDVATFRKHSVDTPGLRSTPVAVHLSLGNVCTSHLNLAIFGQQPQQSCVCRIRIPHACSTSKLHWAPAPYAKGSTRFSITDVVRAYHG</sequence>
<gene>
    <name evidence="3" type="ORF">PHYSODRAFT_337575</name>
</gene>
<dbReference type="InParanoid" id="G5A1K5"/>
<evidence type="ECO:0000256" key="1">
    <source>
        <dbReference type="SAM" id="MobiDB-lite"/>
    </source>
</evidence>
<feature type="region of interest" description="Disordered" evidence="1">
    <location>
        <begin position="278"/>
        <end position="304"/>
    </location>
</feature>
<feature type="compositionally biased region" description="Acidic residues" evidence="1">
    <location>
        <begin position="352"/>
        <end position="396"/>
    </location>
</feature>
<keyword evidence="2" id="KW-0732">Signal</keyword>
<name>G5A1K5_PHYSP</name>
<feature type="region of interest" description="Disordered" evidence="1">
    <location>
        <begin position="120"/>
        <end position="185"/>
    </location>
</feature>
<feature type="compositionally biased region" description="Basic and acidic residues" evidence="1">
    <location>
        <begin position="397"/>
        <end position="406"/>
    </location>
</feature>
<reference evidence="3 4" key="1">
    <citation type="journal article" date="2006" name="Science">
        <title>Phytophthora genome sequences uncover evolutionary origins and mechanisms of pathogenesis.</title>
        <authorList>
            <person name="Tyler B.M."/>
            <person name="Tripathy S."/>
            <person name="Zhang X."/>
            <person name="Dehal P."/>
            <person name="Jiang R.H."/>
            <person name="Aerts A."/>
            <person name="Arredondo F.D."/>
            <person name="Baxter L."/>
            <person name="Bensasson D."/>
            <person name="Beynon J.L."/>
            <person name="Chapman J."/>
            <person name="Damasceno C.M."/>
            <person name="Dorrance A.E."/>
            <person name="Dou D."/>
            <person name="Dickerman A.W."/>
            <person name="Dubchak I.L."/>
            <person name="Garbelotto M."/>
            <person name="Gijzen M."/>
            <person name="Gordon S.G."/>
            <person name="Govers F."/>
            <person name="Grunwald N.J."/>
            <person name="Huang W."/>
            <person name="Ivors K.L."/>
            <person name="Jones R.W."/>
            <person name="Kamoun S."/>
            <person name="Krampis K."/>
            <person name="Lamour K.H."/>
            <person name="Lee M.K."/>
            <person name="McDonald W.H."/>
            <person name="Medina M."/>
            <person name="Meijer H.J."/>
            <person name="Nordberg E.K."/>
            <person name="Maclean D.J."/>
            <person name="Ospina-Giraldo M.D."/>
            <person name="Morris P.F."/>
            <person name="Phuntumart V."/>
            <person name="Putnam N.H."/>
            <person name="Rash S."/>
            <person name="Rose J.K."/>
            <person name="Sakihama Y."/>
            <person name="Salamov A.A."/>
            <person name="Savidor A."/>
            <person name="Scheuring C.F."/>
            <person name="Smith B.M."/>
            <person name="Sobral B.W."/>
            <person name="Terry A."/>
            <person name="Torto-Alalibo T.A."/>
            <person name="Win J."/>
            <person name="Xu Z."/>
            <person name="Zhang H."/>
            <person name="Grigoriev I.V."/>
            <person name="Rokhsar D.S."/>
            <person name="Boore J.L."/>
        </authorList>
    </citation>
    <scope>NUCLEOTIDE SEQUENCE [LARGE SCALE GENOMIC DNA]</scope>
    <source>
        <strain evidence="3 4">P6497</strain>
    </source>
</reference>
<evidence type="ECO:0000313" key="3">
    <source>
        <dbReference type="EMBL" id="EGZ10803.1"/>
    </source>
</evidence>
<feature type="signal peptide" evidence="2">
    <location>
        <begin position="1"/>
        <end position="24"/>
    </location>
</feature>
<protein>
    <recommendedName>
        <fullName evidence="5">RxLR effector protein</fullName>
    </recommendedName>
</protein>
<feature type="chain" id="PRO_5003472802" description="RxLR effector protein" evidence="2">
    <location>
        <begin position="25"/>
        <end position="548"/>
    </location>
</feature>
<dbReference type="EMBL" id="JH159158">
    <property type="protein sequence ID" value="EGZ10803.1"/>
    <property type="molecule type" value="Genomic_DNA"/>
</dbReference>
<dbReference type="AlphaFoldDB" id="G5A1K5"/>
<dbReference type="GeneID" id="20647398"/>
<evidence type="ECO:0000256" key="2">
    <source>
        <dbReference type="SAM" id="SignalP"/>
    </source>
</evidence>
<keyword evidence="4" id="KW-1185">Reference proteome</keyword>
<dbReference type="KEGG" id="psoj:PHYSODRAFT_337575"/>